<evidence type="ECO:0000313" key="4">
    <source>
        <dbReference type="RefSeq" id="XP_012690933.2"/>
    </source>
</evidence>
<dbReference type="PANTHER" id="PTHR23320:SF143">
    <property type="entry name" value="MEMBRANE-SPANNING 4-DOMAINS SUBFAMILY A MEMBER 4A-LIKE ISOFORM X1"/>
    <property type="match status" value="1"/>
</dbReference>
<feature type="transmembrane region" description="Helical" evidence="2">
    <location>
        <begin position="49"/>
        <end position="72"/>
    </location>
</feature>
<dbReference type="RefSeq" id="XP_012690933.2">
    <property type="nucleotide sequence ID" value="XM_012835479.3"/>
</dbReference>
<evidence type="ECO:0000313" key="3">
    <source>
        <dbReference type="Proteomes" id="UP000515152"/>
    </source>
</evidence>
<protein>
    <submittedName>
        <fullName evidence="4">Uncharacterized protein LOC105907193</fullName>
    </submittedName>
</protein>
<dbReference type="OrthoDB" id="8958625at2759"/>
<dbReference type="PANTHER" id="PTHR23320">
    <property type="entry name" value="MEMBRANE-SPANNING 4-DOMAINS SUBFAMILY A MS4A -RELATED"/>
    <property type="match status" value="1"/>
</dbReference>
<feature type="transmembrane region" description="Helical" evidence="2">
    <location>
        <begin position="109"/>
        <end position="127"/>
    </location>
</feature>
<reference evidence="4" key="1">
    <citation type="submission" date="2025-08" db="UniProtKB">
        <authorList>
            <consortium name="RefSeq"/>
        </authorList>
    </citation>
    <scope>IDENTIFICATION</scope>
</reference>
<dbReference type="AlphaFoldDB" id="A0A6P3W6Y2"/>
<dbReference type="GeneID" id="105907193"/>
<keyword evidence="3" id="KW-1185">Reference proteome</keyword>
<sequence length="212" mass="22822">MEDETGTAPAAESNLNPTPASTEAGPLVQVTFQKDPNRKTKYLEAEPKALGCTQILLAVFLINFGLINYGLINEELRIAEIVNGIFPIIAGSVAIAAQNLKLPILRSCLVLQVFSCISCSITFLFTISDFLSRKIYDHGCAYFEEENNGTYVGLCRMLAGAEEHYSAEAIVVLVTLIAISATLAAYCCKVIQCCSPVSHMPVITVNAPPASE</sequence>
<organism evidence="3 4">
    <name type="scientific">Clupea harengus</name>
    <name type="common">Atlantic herring</name>
    <dbReference type="NCBI Taxonomy" id="7950"/>
    <lineage>
        <taxon>Eukaryota</taxon>
        <taxon>Metazoa</taxon>
        <taxon>Chordata</taxon>
        <taxon>Craniata</taxon>
        <taxon>Vertebrata</taxon>
        <taxon>Euteleostomi</taxon>
        <taxon>Actinopterygii</taxon>
        <taxon>Neopterygii</taxon>
        <taxon>Teleostei</taxon>
        <taxon>Clupei</taxon>
        <taxon>Clupeiformes</taxon>
        <taxon>Clupeoidei</taxon>
        <taxon>Clupeidae</taxon>
        <taxon>Clupea</taxon>
    </lineage>
</organism>
<dbReference type="Proteomes" id="UP000515152">
    <property type="component" value="Chromosome 18"/>
</dbReference>
<feature type="region of interest" description="Disordered" evidence="1">
    <location>
        <begin position="1"/>
        <end position="23"/>
    </location>
</feature>
<keyword evidence="2" id="KW-0472">Membrane</keyword>
<feature type="transmembrane region" description="Helical" evidence="2">
    <location>
        <begin position="169"/>
        <end position="188"/>
    </location>
</feature>
<keyword evidence="2" id="KW-0812">Transmembrane</keyword>
<dbReference type="KEGG" id="char:105907193"/>
<evidence type="ECO:0000256" key="2">
    <source>
        <dbReference type="SAM" id="Phobius"/>
    </source>
</evidence>
<keyword evidence="2" id="KW-1133">Transmembrane helix</keyword>
<evidence type="ECO:0000256" key="1">
    <source>
        <dbReference type="SAM" id="MobiDB-lite"/>
    </source>
</evidence>
<feature type="transmembrane region" description="Helical" evidence="2">
    <location>
        <begin position="78"/>
        <end position="97"/>
    </location>
</feature>
<accession>A0A6P3W6Y2</accession>
<name>A0A6P3W6Y2_CLUHA</name>
<gene>
    <name evidence="4" type="primary">LOC105907193</name>
</gene>
<dbReference type="InterPro" id="IPR030417">
    <property type="entry name" value="MS4A"/>
</dbReference>
<proteinExistence type="predicted"/>